<gene>
    <name evidence="1" type="ORF">Adt_45314</name>
</gene>
<keyword evidence="2" id="KW-1185">Reference proteome</keyword>
<protein>
    <submittedName>
        <fullName evidence="1">Uncharacterized protein</fullName>
    </submittedName>
</protein>
<sequence length="154" mass="17581">MEVENELEVEVEVETGGQPDVEIKEETNRVVTELETSARGEDGESDRGVEMEIDIETGSQQLEVEIEKVTERVVTADVLAVFFTRRNRKGEGLIENTEVVGKRLRVSSTYLSSPYTTGVKKRTFIDRSKIDLFQKVDLSKEAKFFKRYSKLGIW</sequence>
<organism evidence="1 2">
    <name type="scientific">Abeliophyllum distichum</name>
    <dbReference type="NCBI Taxonomy" id="126358"/>
    <lineage>
        <taxon>Eukaryota</taxon>
        <taxon>Viridiplantae</taxon>
        <taxon>Streptophyta</taxon>
        <taxon>Embryophyta</taxon>
        <taxon>Tracheophyta</taxon>
        <taxon>Spermatophyta</taxon>
        <taxon>Magnoliopsida</taxon>
        <taxon>eudicotyledons</taxon>
        <taxon>Gunneridae</taxon>
        <taxon>Pentapetalae</taxon>
        <taxon>asterids</taxon>
        <taxon>lamiids</taxon>
        <taxon>Lamiales</taxon>
        <taxon>Oleaceae</taxon>
        <taxon>Forsythieae</taxon>
        <taxon>Abeliophyllum</taxon>
    </lineage>
</organism>
<dbReference type="EMBL" id="JBFOLK010000014">
    <property type="protein sequence ID" value="KAL2461894.1"/>
    <property type="molecule type" value="Genomic_DNA"/>
</dbReference>
<reference evidence="2" key="1">
    <citation type="submission" date="2024-07" db="EMBL/GenBank/DDBJ databases">
        <title>Two chromosome-level genome assemblies of Korean endemic species Abeliophyllum distichum and Forsythia ovata (Oleaceae).</title>
        <authorList>
            <person name="Jang H."/>
        </authorList>
    </citation>
    <scope>NUCLEOTIDE SEQUENCE [LARGE SCALE GENOMIC DNA]</scope>
</reference>
<evidence type="ECO:0000313" key="2">
    <source>
        <dbReference type="Proteomes" id="UP001604336"/>
    </source>
</evidence>
<accession>A0ABD1PE44</accession>
<dbReference type="Proteomes" id="UP001604336">
    <property type="component" value="Unassembled WGS sequence"/>
</dbReference>
<evidence type="ECO:0000313" key="1">
    <source>
        <dbReference type="EMBL" id="KAL2461894.1"/>
    </source>
</evidence>
<proteinExistence type="predicted"/>
<name>A0ABD1PE44_9LAMI</name>
<dbReference type="AlphaFoldDB" id="A0ABD1PE44"/>
<comment type="caution">
    <text evidence="1">The sequence shown here is derived from an EMBL/GenBank/DDBJ whole genome shotgun (WGS) entry which is preliminary data.</text>
</comment>